<accession>A0ACB9ET03</accession>
<reference evidence="2" key="1">
    <citation type="journal article" date="2022" name="Mol. Ecol. Resour.">
        <title>The genomes of chicory, endive, great burdock and yacon provide insights into Asteraceae palaeo-polyploidization history and plant inulin production.</title>
        <authorList>
            <person name="Fan W."/>
            <person name="Wang S."/>
            <person name="Wang H."/>
            <person name="Wang A."/>
            <person name="Jiang F."/>
            <person name="Liu H."/>
            <person name="Zhao H."/>
            <person name="Xu D."/>
            <person name="Zhang Y."/>
        </authorList>
    </citation>
    <scope>NUCLEOTIDE SEQUENCE [LARGE SCALE GENOMIC DNA]</scope>
    <source>
        <strain evidence="2">cv. Yunnan</strain>
    </source>
</reference>
<protein>
    <submittedName>
        <fullName evidence="1">Uncharacterized protein</fullName>
    </submittedName>
</protein>
<dbReference type="Proteomes" id="UP001056120">
    <property type="component" value="Linkage Group LG17"/>
</dbReference>
<reference evidence="1 2" key="2">
    <citation type="journal article" date="2022" name="Mol. Ecol. Resour.">
        <title>The genomes of chicory, endive, great burdock and yacon provide insights into Asteraceae paleo-polyploidization history and plant inulin production.</title>
        <authorList>
            <person name="Fan W."/>
            <person name="Wang S."/>
            <person name="Wang H."/>
            <person name="Wang A."/>
            <person name="Jiang F."/>
            <person name="Liu H."/>
            <person name="Zhao H."/>
            <person name="Xu D."/>
            <person name="Zhang Y."/>
        </authorList>
    </citation>
    <scope>NUCLEOTIDE SEQUENCE [LARGE SCALE GENOMIC DNA]</scope>
    <source>
        <strain evidence="2">cv. Yunnan</strain>
        <tissue evidence="1">Leaves</tissue>
    </source>
</reference>
<organism evidence="1 2">
    <name type="scientific">Smallanthus sonchifolius</name>
    <dbReference type="NCBI Taxonomy" id="185202"/>
    <lineage>
        <taxon>Eukaryota</taxon>
        <taxon>Viridiplantae</taxon>
        <taxon>Streptophyta</taxon>
        <taxon>Embryophyta</taxon>
        <taxon>Tracheophyta</taxon>
        <taxon>Spermatophyta</taxon>
        <taxon>Magnoliopsida</taxon>
        <taxon>eudicotyledons</taxon>
        <taxon>Gunneridae</taxon>
        <taxon>Pentapetalae</taxon>
        <taxon>asterids</taxon>
        <taxon>campanulids</taxon>
        <taxon>Asterales</taxon>
        <taxon>Asteraceae</taxon>
        <taxon>Asteroideae</taxon>
        <taxon>Heliantheae alliance</taxon>
        <taxon>Millerieae</taxon>
        <taxon>Smallanthus</taxon>
    </lineage>
</organism>
<sequence>MASTTSGLLLLSIVIGVWTLSASARPCKTIFLITSSSHFPADNRFLPKPNFQLLRNPNNSPRLTFFVTEIREFHRTRSLPRPMLFDRSIITSSSSPSDVVSSEPYFSASSSVKASIRERTMDIMSIVGAVLFGVGCGALTAVTMYLFWSLFAPRRFDFGSDSEESGDEENDVGPAATKPVPPSADEVDQAAAMK</sequence>
<dbReference type="EMBL" id="CM042034">
    <property type="protein sequence ID" value="KAI3761826.1"/>
    <property type="molecule type" value="Genomic_DNA"/>
</dbReference>
<name>A0ACB9ET03_9ASTR</name>
<evidence type="ECO:0000313" key="2">
    <source>
        <dbReference type="Proteomes" id="UP001056120"/>
    </source>
</evidence>
<gene>
    <name evidence="1" type="ORF">L1987_52248</name>
</gene>
<keyword evidence="2" id="KW-1185">Reference proteome</keyword>
<proteinExistence type="predicted"/>
<comment type="caution">
    <text evidence="1">The sequence shown here is derived from an EMBL/GenBank/DDBJ whole genome shotgun (WGS) entry which is preliminary data.</text>
</comment>
<evidence type="ECO:0000313" key="1">
    <source>
        <dbReference type="EMBL" id="KAI3761826.1"/>
    </source>
</evidence>